<dbReference type="Gene3D" id="3.40.630.30">
    <property type="match status" value="1"/>
</dbReference>
<dbReference type="InterPro" id="IPR000182">
    <property type="entry name" value="GNAT_dom"/>
</dbReference>
<feature type="region of interest" description="Disordered" evidence="1">
    <location>
        <begin position="1"/>
        <end position="20"/>
    </location>
</feature>
<dbReference type="PANTHER" id="PTHR43233">
    <property type="entry name" value="FAMILY N-ACETYLTRANSFERASE, PUTATIVE (AFU_ORTHOLOGUE AFUA_6G03350)-RELATED"/>
    <property type="match status" value="1"/>
</dbReference>
<dbReference type="PANTHER" id="PTHR43233:SF1">
    <property type="entry name" value="FAMILY N-ACETYLTRANSFERASE, PUTATIVE (AFU_ORTHOLOGUE AFUA_6G03350)-RELATED"/>
    <property type="match status" value="1"/>
</dbReference>
<feature type="domain" description="N-acetyltransferase" evidence="2">
    <location>
        <begin position="20"/>
        <end position="151"/>
    </location>
</feature>
<evidence type="ECO:0000259" key="2">
    <source>
        <dbReference type="PROSITE" id="PS51186"/>
    </source>
</evidence>
<dbReference type="PROSITE" id="PS51186">
    <property type="entry name" value="GNAT"/>
    <property type="match status" value="1"/>
</dbReference>
<dbReference type="HOGENOM" id="CLU_086503_7_1_11"/>
<protein>
    <submittedName>
        <fullName evidence="3">Acetyltransferase</fullName>
    </submittedName>
</protein>
<dbReference type="Proteomes" id="UP000001919">
    <property type="component" value="Chromosome"/>
</dbReference>
<dbReference type="GO" id="GO:0016747">
    <property type="term" value="F:acyltransferase activity, transferring groups other than amino-acyl groups"/>
    <property type="evidence" value="ECO:0007669"/>
    <property type="project" value="InterPro"/>
</dbReference>
<evidence type="ECO:0000313" key="4">
    <source>
        <dbReference type="Proteomes" id="UP000001919"/>
    </source>
</evidence>
<keyword evidence="4" id="KW-1185">Reference proteome</keyword>
<accession>C7MDZ9</accession>
<dbReference type="SUPFAM" id="SSF55729">
    <property type="entry name" value="Acyl-CoA N-acyltransferases (Nat)"/>
    <property type="match status" value="1"/>
</dbReference>
<dbReference type="Pfam" id="PF13673">
    <property type="entry name" value="Acetyltransf_10"/>
    <property type="match status" value="1"/>
</dbReference>
<feature type="compositionally biased region" description="Low complexity" evidence="1">
    <location>
        <begin position="1"/>
        <end position="18"/>
    </location>
</feature>
<dbReference type="CDD" id="cd04301">
    <property type="entry name" value="NAT_SF"/>
    <property type="match status" value="1"/>
</dbReference>
<dbReference type="PATRIC" id="fig|446465.5.peg.1982"/>
<dbReference type="KEGG" id="bfa:Bfae_19970"/>
<gene>
    <name evidence="3" type="ordered locus">Bfae_19970</name>
</gene>
<evidence type="ECO:0000256" key="1">
    <source>
        <dbReference type="SAM" id="MobiDB-lite"/>
    </source>
</evidence>
<dbReference type="InterPro" id="IPR053144">
    <property type="entry name" value="Acetyltransferase_Butenolide"/>
</dbReference>
<dbReference type="EMBL" id="CP001643">
    <property type="protein sequence ID" value="ACU85806.1"/>
    <property type="molecule type" value="Genomic_DNA"/>
</dbReference>
<evidence type="ECO:0000313" key="3">
    <source>
        <dbReference type="EMBL" id="ACU85806.1"/>
    </source>
</evidence>
<dbReference type="InterPro" id="IPR016181">
    <property type="entry name" value="Acyl_CoA_acyltransferase"/>
</dbReference>
<sequence length="151" mass="16069">MPDLPSSPSTSPAAPLPAGFRLTRSAPTRREYVRLRQVAGLSPRTAAQAAGALANSWAWAAVRTAEGDLAAMGRVIGDGTWYFHLADVATEPAQQRQGLGRAVMEDLLARIDAAAPPHPYITLLADPPGQRLYRSLGFVDSAPSVGMRLPR</sequence>
<reference evidence="3 4" key="1">
    <citation type="journal article" date="2009" name="Stand. Genomic Sci.">
        <title>Complete genome sequence of Brachybacterium faecium type strain (Schefferle 6-10).</title>
        <authorList>
            <person name="Lapidus A."/>
            <person name="Pukall R."/>
            <person name="Labuttii K."/>
            <person name="Copeland A."/>
            <person name="Del Rio T.G."/>
            <person name="Nolan M."/>
            <person name="Chen F."/>
            <person name="Lucas S."/>
            <person name="Tice H."/>
            <person name="Cheng J.F."/>
            <person name="Bruce D."/>
            <person name="Goodwin L."/>
            <person name="Pitluck S."/>
            <person name="Rohde M."/>
            <person name="Goker M."/>
            <person name="Pati A."/>
            <person name="Ivanova N."/>
            <person name="Mavrommatis K."/>
            <person name="Chen A."/>
            <person name="Palaniappan K."/>
            <person name="D'haeseleer P."/>
            <person name="Chain P."/>
            <person name="Bristow J."/>
            <person name="Eisen J.A."/>
            <person name="Markowitz V."/>
            <person name="Hugenholtz P."/>
            <person name="Kyrpides N.C."/>
            <person name="Klenk H.P."/>
        </authorList>
    </citation>
    <scope>NUCLEOTIDE SEQUENCE [LARGE SCALE GENOMIC DNA]</scope>
    <source>
        <strain evidence="4">ATCC 43885 / DSM 4810 / JCM 11609 / LMG 19847 / NBRC 14762 / NCIMB 9860 / 6-10</strain>
    </source>
</reference>
<dbReference type="AlphaFoldDB" id="C7MDZ9"/>
<proteinExistence type="predicted"/>
<name>C7MDZ9_BRAFD</name>
<dbReference type="OrthoDB" id="3190820at2"/>
<keyword evidence="3" id="KW-0808">Transferase</keyword>
<dbReference type="eggNOG" id="COG0456">
    <property type="taxonomic scope" value="Bacteria"/>
</dbReference>
<organism evidence="3 4">
    <name type="scientific">Brachybacterium faecium (strain ATCC 43885 / DSM 4810 / JCM 11609 / LMG 19847 / NBRC 14762 / NCIMB 9860 / 6-10)</name>
    <dbReference type="NCBI Taxonomy" id="446465"/>
    <lineage>
        <taxon>Bacteria</taxon>
        <taxon>Bacillati</taxon>
        <taxon>Actinomycetota</taxon>
        <taxon>Actinomycetes</taxon>
        <taxon>Micrococcales</taxon>
        <taxon>Dermabacteraceae</taxon>
        <taxon>Brachybacterium</taxon>
    </lineage>
</organism>